<proteinExistence type="predicted"/>
<reference evidence="2" key="1">
    <citation type="journal article" date="2022" name="Mol. Ecol. Resour.">
        <title>The genomes of chicory, endive, great burdock and yacon provide insights into Asteraceae palaeo-polyploidization history and plant inulin production.</title>
        <authorList>
            <person name="Fan W."/>
            <person name="Wang S."/>
            <person name="Wang H."/>
            <person name="Wang A."/>
            <person name="Jiang F."/>
            <person name="Liu H."/>
            <person name="Zhao H."/>
            <person name="Xu D."/>
            <person name="Zhang Y."/>
        </authorList>
    </citation>
    <scope>NUCLEOTIDE SEQUENCE [LARGE SCALE GENOMIC DNA]</scope>
    <source>
        <strain evidence="2">cv. Niubang</strain>
    </source>
</reference>
<name>A0ACB9EDP5_ARCLA</name>
<sequence length="94" mass="10308">MEGFQKAAIRSGSTGIVTKEPSSATNLSFNQTPPSDPSVASLLLTRPPCRRAVSLLTCSKLCGFCFVVGIIVGYTLKQHVRRWASRLLRRIKDD</sequence>
<protein>
    <submittedName>
        <fullName evidence="1">Uncharacterized protein</fullName>
    </submittedName>
</protein>
<keyword evidence="2" id="KW-1185">Reference proteome</keyword>
<dbReference type="Proteomes" id="UP001055879">
    <property type="component" value="Linkage Group LG02"/>
</dbReference>
<evidence type="ECO:0000313" key="2">
    <source>
        <dbReference type="Proteomes" id="UP001055879"/>
    </source>
</evidence>
<organism evidence="1 2">
    <name type="scientific">Arctium lappa</name>
    <name type="common">Greater burdock</name>
    <name type="synonym">Lappa major</name>
    <dbReference type="NCBI Taxonomy" id="4217"/>
    <lineage>
        <taxon>Eukaryota</taxon>
        <taxon>Viridiplantae</taxon>
        <taxon>Streptophyta</taxon>
        <taxon>Embryophyta</taxon>
        <taxon>Tracheophyta</taxon>
        <taxon>Spermatophyta</taxon>
        <taxon>Magnoliopsida</taxon>
        <taxon>eudicotyledons</taxon>
        <taxon>Gunneridae</taxon>
        <taxon>Pentapetalae</taxon>
        <taxon>asterids</taxon>
        <taxon>campanulids</taxon>
        <taxon>Asterales</taxon>
        <taxon>Asteraceae</taxon>
        <taxon>Carduoideae</taxon>
        <taxon>Cardueae</taxon>
        <taxon>Arctiinae</taxon>
        <taxon>Arctium</taxon>
    </lineage>
</organism>
<comment type="caution">
    <text evidence="1">The sequence shown here is derived from an EMBL/GenBank/DDBJ whole genome shotgun (WGS) entry which is preliminary data.</text>
</comment>
<evidence type="ECO:0000313" key="1">
    <source>
        <dbReference type="EMBL" id="KAI3757089.1"/>
    </source>
</evidence>
<reference evidence="1 2" key="2">
    <citation type="journal article" date="2022" name="Mol. Ecol. Resour.">
        <title>The genomes of chicory, endive, great burdock and yacon provide insights into Asteraceae paleo-polyploidization history and plant inulin production.</title>
        <authorList>
            <person name="Fan W."/>
            <person name="Wang S."/>
            <person name="Wang H."/>
            <person name="Wang A."/>
            <person name="Jiang F."/>
            <person name="Liu H."/>
            <person name="Zhao H."/>
            <person name="Xu D."/>
            <person name="Zhang Y."/>
        </authorList>
    </citation>
    <scope>NUCLEOTIDE SEQUENCE [LARGE SCALE GENOMIC DNA]</scope>
    <source>
        <strain evidence="2">cv. Niubang</strain>
    </source>
</reference>
<dbReference type="EMBL" id="CM042048">
    <property type="protein sequence ID" value="KAI3757089.1"/>
    <property type="molecule type" value="Genomic_DNA"/>
</dbReference>
<gene>
    <name evidence="1" type="ORF">L6452_04622</name>
</gene>
<accession>A0ACB9EDP5</accession>